<dbReference type="SUPFAM" id="SSF47090">
    <property type="entry name" value="PGBD-like"/>
    <property type="match status" value="1"/>
</dbReference>
<dbReference type="InterPro" id="IPR022118">
    <property type="entry name" value="Peptidase_C70_AvrRpt2"/>
</dbReference>
<proteinExistence type="predicted"/>
<dbReference type="InterPro" id="IPR002477">
    <property type="entry name" value="Peptidoglycan-bd-like"/>
</dbReference>
<dbReference type="Pfam" id="PF01471">
    <property type="entry name" value="PG_binding_1"/>
    <property type="match status" value="1"/>
</dbReference>
<keyword evidence="4" id="KW-1185">Reference proteome</keyword>
<reference evidence="3 4" key="1">
    <citation type="submission" date="2016-12" db="EMBL/GenBank/DDBJ databases">
        <title>The draft genome sequence of Actinophytocola sp. 11-183.</title>
        <authorList>
            <person name="Wang W."/>
            <person name="Yuan L."/>
        </authorList>
    </citation>
    <scope>NUCLEOTIDE SEQUENCE [LARGE SCALE GENOMIC DNA]</scope>
    <source>
        <strain evidence="3 4">11-183</strain>
    </source>
</reference>
<evidence type="ECO:0000313" key="4">
    <source>
        <dbReference type="Proteomes" id="UP000185596"/>
    </source>
</evidence>
<name>A0A1Q8CP81_9PSEU</name>
<dbReference type="AlphaFoldDB" id="A0A1Q8CP81"/>
<dbReference type="Proteomes" id="UP000185596">
    <property type="component" value="Unassembled WGS sequence"/>
</dbReference>
<evidence type="ECO:0000313" key="3">
    <source>
        <dbReference type="EMBL" id="OLF16160.1"/>
    </source>
</evidence>
<feature type="compositionally biased region" description="Gly residues" evidence="1">
    <location>
        <begin position="80"/>
        <end position="89"/>
    </location>
</feature>
<dbReference type="EMBL" id="MSIE01000032">
    <property type="protein sequence ID" value="OLF16160.1"/>
    <property type="molecule type" value="Genomic_DNA"/>
</dbReference>
<evidence type="ECO:0000256" key="1">
    <source>
        <dbReference type="SAM" id="MobiDB-lite"/>
    </source>
</evidence>
<feature type="region of interest" description="Disordered" evidence="1">
    <location>
        <begin position="76"/>
        <end position="127"/>
    </location>
</feature>
<organism evidence="3 4">
    <name type="scientific">Actinophytocola xanthii</name>
    <dbReference type="NCBI Taxonomy" id="1912961"/>
    <lineage>
        <taxon>Bacteria</taxon>
        <taxon>Bacillati</taxon>
        <taxon>Actinomycetota</taxon>
        <taxon>Actinomycetes</taxon>
        <taxon>Pseudonocardiales</taxon>
        <taxon>Pseudonocardiaceae</taxon>
    </lineage>
</organism>
<dbReference type="STRING" id="1912961.BU204_18610"/>
<dbReference type="RefSeq" id="WP_075126961.1">
    <property type="nucleotide sequence ID" value="NZ_MSIE01000032.1"/>
</dbReference>
<gene>
    <name evidence="3" type="ORF">BU204_18610</name>
</gene>
<feature type="domain" description="Peptidoglycan binding-like" evidence="2">
    <location>
        <begin position="23"/>
        <end position="76"/>
    </location>
</feature>
<dbReference type="Gene3D" id="1.10.101.10">
    <property type="entry name" value="PGBD-like superfamily/PGBD"/>
    <property type="match status" value="1"/>
</dbReference>
<dbReference type="Pfam" id="PF12385">
    <property type="entry name" value="Peptidase_C70"/>
    <property type="match status" value="1"/>
</dbReference>
<feature type="compositionally biased region" description="Basic and acidic residues" evidence="1">
    <location>
        <begin position="90"/>
        <end position="109"/>
    </location>
</feature>
<sequence length="269" mass="28914">MTQSGQQAPPTLGPGQENPEEWVKYLQEMLNWYYQMQVVSQDGEFGAQTRNAVEHLRKQLRLPDGAEVDEQVWRAIGDSGSRGSGGSGGEHGRRGEGGEHGEHGEHGESDQDAEYDAGQDVGEGTDVPVSLLTADPEVSWAAAIAMVTSSAGNGQTVESVLEKSPQHNRTANEARQLATEQFGMSEKDCRGDRVESWAGLLRAHGALWVPVPDVDDHVVVVAGIGQNGGEAQVHVLDPRTGADEWADFGTFRDAYNMADGVDLKVLAAR</sequence>
<feature type="region of interest" description="Disordered" evidence="1">
    <location>
        <begin position="1"/>
        <end position="20"/>
    </location>
</feature>
<comment type="caution">
    <text evidence="3">The sequence shown here is derived from an EMBL/GenBank/DDBJ whole genome shotgun (WGS) entry which is preliminary data.</text>
</comment>
<dbReference type="InterPro" id="IPR036365">
    <property type="entry name" value="PGBD-like_sf"/>
</dbReference>
<dbReference type="InterPro" id="IPR036366">
    <property type="entry name" value="PGBDSf"/>
</dbReference>
<protein>
    <recommendedName>
        <fullName evidence="2">Peptidoglycan binding-like domain-containing protein</fullName>
    </recommendedName>
</protein>
<evidence type="ECO:0000259" key="2">
    <source>
        <dbReference type="Pfam" id="PF01471"/>
    </source>
</evidence>
<dbReference type="OrthoDB" id="3671479at2"/>
<accession>A0A1Q8CP81</accession>